<proteinExistence type="predicted"/>
<dbReference type="Proteomes" id="UP000606786">
    <property type="component" value="Unassembled WGS sequence"/>
</dbReference>
<dbReference type="EMBL" id="CAJHJT010000034">
    <property type="protein sequence ID" value="CAD7006031.1"/>
    <property type="molecule type" value="Genomic_DNA"/>
</dbReference>
<dbReference type="AlphaFoldDB" id="A0A811V5C3"/>
<reference evidence="1" key="1">
    <citation type="submission" date="2020-11" db="EMBL/GenBank/DDBJ databases">
        <authorList>
            <person name="Whitehead M."/>
        </authorList>
    </citation>
    <scope>NUCLEOTIDE SEQUENCE</scope>
    <source>
        <strain evidence="1">EGII</strain>
    </source>
</reference>
<organism evidence="1 2">
    <name type="scientific">Ceratitis capitata</name>
    <name type="common">Mediterranean fruit fly</name>
    <name type="synonym">Tephritis capitata</name>
    <dbReference type="NCBI Taxonomy" id="7213"/>
    <lineage>
        <taxon>Eukaryota</taxon>
        <taxon>Metazoa</taxon>
        <taxon>Ecdysozoa</taxon>
        <taxon>Arthropoda</taxon>
        <taxon>Hexapoda</taxon>
        <taxon>Insecta</taxon>
        <taxon>Pterygota</taxon>
        <taxon>Neoptera</taxon>
        <taxon>Endopterygota</taxon>
        <taxon>Diptera</taxon>
        <taxon>Brachycera</taxon>
        <taxon>Muscomorpha</taxon>
        <taxon>Tephritoidea</taxon>
        <taxon>Tephritidae</taxon>
        <taxon>Ceratitis</taxon>
        <taxon>Ceratitis</taxon>
    </lineage>
</organism>
<evidence type="ECO:0000313" key="1">
    <source>
        <dbReference type="EMBL" id="CAD7006031.1"/>
    </source>
</evidence>
<keyword evidence="2" id="KW-1185">Reference proteome</keyword>
<sequence length="146" mass="16806">MFPLRKFALRKFHKKCIKNDRHYQKFIATESRLPTASANKFAEAPKLEMESILGVLSFSLWTYSVLAVGREAWVDISKIEVSASAEPHLVTSFLVGFQSHESLLRVITVSCRQFSYNSIRHCLEQQCVFWNPTHNRSPSTNKDETL</sequence>
<evidence type="ECO:0000313" key="2">
    <source>
        <dbReference type="Proteomes" id="UP000606786"/>
    </source>
</evidence>
<accession>A0A811V5C3</accession>
<protein>
    <submittedName>
        <fullName evidence="1">(Mediterranean fruit fly) hypothetical protein</fullName>
    </submittedName>
</protein>
<name>A0A811V5C3_CERCA</name>
<comment type="caution">
    <text evidence="1">The sequence shown here is derived from an EMBL/GenBank/DDBJ whole genome shotgun (WGS) entry which is preliminary data.</text>
</comment>
<gene>
    <name evidence="1" type="ORF">CCAP1982_LOCUS14366</name>
</gene>